<protein>
    <submittedName>
        <fullName evidence="2">N-acetyltransferase</fullName>
    </submittedName>
</protein>
<dbReference type="RefSeq" id="WP_188368048.1">
    <property type="nucleotide sequence ID" value="NZ_BMDT01000009.1"/>
</dbReference>
<evidence type="ECO:0000313" key="2">
    <source>
        <dbReference type="EMBL" id="GGI66215.1"/>
    </source>
</evidence>
<dbReference type="PROSITE" id="PS51186">
    <property type="entry name" value="GNAT"/>
    <property type="match status" value="1"/>
</dbReference>
<dbReference type="GO" id="GO:0016747">
    <property type="term" value="F:acyltransferase activity, transferring groups other than amino-acyl groups"/>
    <property type="evidence" value="ECO:0007669"/>
    <property type="project" value="InterPro"/>
</dbReference>
<dbReference type="Proteomes" id="UP000622610">
    <property type="component" value="Unassembled WGS sequence"/>
</dbReference>
<accession>A0A917N4W8</accession>
<reference evidence="2" key="1">
    <citation type="journal article" date="2014" name="Int. J. Syst. Evol. Microbiol.">
        <title>Complete genome sequence of Corynebacterium casei LMG S-19264T (=DSM 44701T), isolated from a smear-ripened cheese.</title>
        <authorList>
            <consortium name="US DOE Joint Genome Institute (JGI-PGF)"/>
            <person name="Walter F."/>
            <person name="Albersmeier A."/>
            <person name="Kalinowski J."/>
            <person name="Ruckert C."/>
        </authorList>
    </citation>
    <scope>NUCLEOTIDE SEQUENCE</scope>
    <source>
        <strain evidence="2">CCM 8433</strain>
    </source>
</reference>
<evidence type="ECO:0000259" key="1">
    <source>
        <dbReference type="PROSITE" id="PS51186"/>
    </source>
</evidence>
<dbReference type="SUPFAM" id="SSF55729">
    <property type="entry name" value="Acyl-CoA N-acyltransferases (Nat)"/>
    <property type="match status" value="1"/>
</dbReference>
<keyword evidence="3" id="KW-1185">Reference proteome</keyword>
<dbReference type="InterPro" id="IPR016181">
    <property type="entry name" value="Acyl_CoA_acyltransferase"/>
</dbReference>
<proteinExistence type="predicted"/>
<dbReference type="CDD" id="cd04301">
    <property type="entry name" value="NAT_SF"/>
    <property type="match status" value="1"/>
</dbReference>
<dbReference type="AlphaFoldDB" id="A0A917N4W8"/>
<feature type="domain" description="N-acetyltransferase" evidence="1">
    <location>
        <begin position="23"/>
        <end position="204"/>
    </location>
</feature>
<dbReference type="InterPro" id="IPR000182">
    <property type="entry name" value="GNAT_dom"/>
</dbReference>
<dbReference type="EMBL" id="BMDT01000009">
    <property type="protein sequence ID" value="GGI66215.1"/>
    <property type="molecule type" value="Genomic_DNA"/>
</dbReference>
<dbReference type="Gene3D" id="3.40.630.30">
    <property type="match status" value="1"/>
</dbReference>
<name>A0A917N4W8_9ENTE</name>
<reference evidence="2" key="2">
    <citation type="submission" date="2020-09" db="EMBL/GenBank/DDBJ databases">
        <authorList>
            <person name="Sun Q."/>
            <person name="Sedlacek I."/>
        </authorList>
    </citation>
    <scope>NUCLEOTIDE SEQUENCE</scope>
    <source>
        <strain evidence="2">CCM 8433</strain>
    </source>
</reference>
<comment type="caution">
    <text evidence="2">The sequence shown here is derived from an EMBL/GenBank/DDBJ whole genome shotgun (WGS) entry which is preliminary data.</text>
</comment>
<gene>
    <name evidence="2" type="ORF">GCM10011482_18690</name>
</gene>
<evidence type="ECO:0000313" key="3">
    <source>
        <dbReference type="Proteomes" id="UP000622610"/>
    </source>
</evidence>
<sequence>MLQKSVPFKSIYMKINADDIKKIDVPTLPEGFIYRFYQEGDQENWAKLETLVAEFDEIEAARARFESEFLPSGDRYQALDTLFTIENDALSQRQVFIEAPNGEVVATATAWMANKFGEYQPILHWVSVHPEYQGLQLGKSVVAKAMTLFNELEPGKDVMLHTQTWSYPAIVLYHKLGFYLCKTETLRKDDNDFNNGLEEVLKTVIKEPVFSKLMEEAR</sequence>
<organism evidence="2 3">
    <name type="scientific">Enterococcus alcedinis</name>
    <dbReference type="NCBI Taxonomy" id="1274384"/>
    <lineage>
        <taxon>Bacteria</taxon>
        <taxon>Bacillati</taxon>
        <taxon>Bacillota</taxon>
        <taxon>Bacilli</taxon>
        <taxon>Lactobacillales</taxon>
        <taxon>Enterococcaceae</taxon>
        <taxon>Enterococcus</taxon>
    </lineage>
</organism>
<dbReference type="Pfam" id="PF00583">
    <property type="entry name" value="Acetyltransf_1"/>
    <property type="match status" value="1"/>
</dbReference>